<evidence type="ECO:0000256" key="5">
    <source>
        <dbReference type="ARBA" id="ARBA00022833"/>
    </source>
</evidence>
<dbReference type="GO" id="GO:0008270">
    <property type="term" value="F:zinc ion binding"/>
    <property type="evidence" value="ECO:0007669"/>
    <property type="project" value="UniProtKB-KW"/>
</dbReference>
<reference evidence="10" key="3">
    <citation type="submission" date="2019-06" db="EMBL/GenBank/DDBJ databases">
        <authorList>
            <person name="Poynton C."/>
            <person name="Hasenbein S."/>
            <person name="Benoit J.B."/>
            <person name="Sepulveda M.S."/>
            <person name="Poelchau M.F."/>
            <person name="Murali S.C."/>
            <person name="Chen S."/>
            <person name="Glastad K.M."/>
            <person name="Werren J.H."/>
            <person name="Vineis J.H."/>
            <person name="Bowen J.L."/>
            <person name="Friedrich M."/>
            <person name="Jones J."/>
            <person name="Robertson H.M."/>
            <person name="Feyereisen R."/>
            <person name="Mechler-Hickson A."/>
            <person name="Mathers N."/>
            <person name="Lee C.E."/>
            <person name="Colbourne J.K."/>
            <person name="Biales A."/>
            <person name="Johnston J.S."/>
            <person name="Wellborn G.A."/>
            <person name="Rosendale A.J."/>
            <person name="Cridge A.G."/>
            <person name="Munoz-Torres M.C."/>
            <person name="Bain P.A."/>
            <person name="Manny A.R."/>
            <person name="Major K.M."/>
            <person name="Lambert F.N."/>
            <person name="Vulpe C.D."/>
            <person name="Tuck P."/>
            <person name="Blalock B.J."/>
            <person name="Lin Y.-Y."/>
            <person name="Smith M.E."/>
            <person name="Ochoa-Acuna H."/>
            <person name="Chen M.-J.M."/>
            <person name="Childers C.P."/>
            <person name="Qu J."/>
            <person name="Dugan S."/>
            <person name="Lee S.L."/>
            <person name="Chao H."/>
            <person name="Dinh H."/>
            <person name="Han Y."/>
            <person name="Doddapaneni H."/>
            <person name="Worley K.C."/>
            <person name="Muzny D.M."/>
            <person name="Gibbs R.A."/>
            <person name="Richards S."/>
        </authorList>
    </citation>
    <scope>NUCLEOTIDE SEQUENCE</scope>
    <source>
        <strain evidence="10">HAZT.00-mixed</strain>
        <tissue evidence="10">Whole organism</tissue>
    </source>
</reference>
<keyword evidence="3" id="KW-0677">Repeat</keyword>
<evidence type="ECO:0000256" key="2">
    <source>
        <dbReference type="ARBA" id="ARBA00022723"/>
    </source>
</evidence>
<evidence type="ECO:0000256" key="4">
    <source>
        <dbReference type="ARBA" id="ARBA00022771"/>
    </source>
</evidence>
<feature type="domain" description="C2H2-type" evidence="9">
    <location>
        <begin position="240"/>
        <end position="267"/>
    </location>
</feature>
<dbReference type="InterPro" id="IPR036236">
    <property type="entry name" value="Znf_C2H2_sf"/>
</dbReference>
<dbReference type="GO" id="GO:0005634">
    <property type="term" value="C:nucleus"/>
    <property type="evidence" value="ECO:0007669"/>
    <property type="project" value="UniProtKB-SubCell"/>
</dbReference>
<reference evidence="10" key="1">
    <citation type="submission" date="2014-08" db="EMBL/GenBank/DDBJ databases">
        <authorList>
            <person name="Murali S."/>
            <person name="Richards S."/>
            <person name="Bandaranaike D."/>
            <person name="Bellair M."/>
            <person name="Blankenburg K."/>
            <person name="Chao H."/>
            <person name="Dinh H."/>
            <person name="Doddapaneni H."/>
            <person name="Dugan-Rocha S."/>
            <person name="Elkadiri S."/>
            <person name="Gnanaolivu R."/>
            <person name="Hughes D."/>
            <person name="Lee S."/>
            <person name="Li M."/>
            <person name="Ming W."/>
            <person name="Munidasa M."/>
            <person name="Muniz J."/>
            <person name="Nguyen L."/>
            <person name="Osuji N."/>
            <person name="Pu L.-L."/>
            <person name="Puazo M."/>
            <person name="Skinner E."/>
            <person name="Qu C."/>
            <person name="Quiroz J."/>
            <person name="Raj R."/>
            <person name="Weissenberger G."/>
            <person name="Xin Y."/>
            <person name="Zou X."/>
            <person name="Han Y."/>
            <person name="Worley K."/>
            <person name="Muzny D."/>
            <person name="Gibbs R."/>
        </authorList>
    </citation>
    <scope>NUCLEOTIDE SEQUENCE</scope>
    <source>
        <strain evidence="10">HAZT.00-mixed</strain>
        <tissue evidence="10">Whole organism</tissue>
    </source>
</reference>
<dbReference type="OrthoDB" id="6378400at2759"/>
<protein>
    <recommendedName>
        <fullName evidence="9">C2H2-type domain-containing protein</fullName>
    </recommendedName>
</protein>
<dbReference type="PANTHER" id="PTHR16515:SF49">
    <property type="entry name" value="GASTRULA ZINC FINGER PROTEIN XLCGF49.1-LIKE-RELATED"/>
    <property type="match status" value="1"/>
</dbReference>
<dbReference type="Proteomes" id="UP000711488">
    <property type="component" value="Unassembled WGS sequence"/>
</dbReference>
<evidence type="ECO:0000256" key="3">
    <source>
        <dbReference type="ARBA" id="ARBA00022737"/>
    </source>
</evidence>
<feature type="region of interest" description="Disordered" evidence="8">
    <location>
        <begin position="192"/>
        <end position="232"/>
    </location>
</feature>
<feature type="compositionally biased region" description="Polar residues" evidence="8">
    <location>
        <begin position="192"/>
        <end position="203"/>
    </location>
</feature>
<evidence type="ECO:0000256" key="1">
    <source>
        <dbReference type="ARBA" id="ARBA00004123"/>
    </source>
</evidence>
<feature type="compositionally biased region" description="Low complexity" evidence="8">
    <location>
        <begin position="461"/>
        <end position="475"/>
    </location>
</feature>
<evidence type="ECO:0000256" key="6">
    <source>
        <dbReference type="ARBA" id="ARBA00023242"/>
    </source>
</evidence>
<feature type="domain" description="C2H2-type" evidence="9">
    <location>
        <begin position="268"/>
        <end position="295"/>
    </location>
</feature>
<accession>A0A6A0H0X7</accession>
<dbReference type="PROSITE" id="PS50157">
    <property type="entry name" value="ZINC_FINGER_C2H2_2"/>
    <property type="match status" value="4"/>
</dbReference>
<dbReference type="PANTHER" id="PTHR16515">
    <property type="entry name" value="PR DOMAIN ZINC FINGER PROTEIN"/>
    <property type="match status" value="1"/>
</dbReference>
<dbReference type="Pfam" id="PF00096">
    <property type="entry name" value="zf-C2H2"/>
    <property type="match status" value="2"/>
</dbReference>
<proteinExistence type="predicted"/>
<dbReference type="SMART" id="SM00355">
    <property type="entry name" value="ZnF_C2H2"/>
    <property type="match status" value="4"/>
</dbReference>
<feature type="domain" description="C2H2-type" evidence="9">
    <location>
        <begin position="310"/>
        <end position="337"/>
    </location>
</feature>
<dbReference type="Gene3D" id="3.30.160.60">
    <property type="entry name" value="Classic Zinc Finger"/>
    <property type="match status" value="3"/>
</dbReference>
<dbReference type="GO" id="GO:0010468">
    <property type="term" value="P:regulation of gene expression"/>
    <property type="evidence" value="ECO:0007669"/>
    <property type="project" value="TreeGrafter"/>
</dbReference>
<keyword evidence="2" id="KW-0479">Metal-binding</keyword>
<evidence type="ECO:0000256" key="8">
    <source>
        <dbReference type="SAM" id="MobiDB-lite"/>
    </source>
</evidence>
<gene>
    <name evidence="10" type="ORF">HAZT_HAZT010090</name>
</gene>
<reference evidence="10" key="2">
    <citation type="journal article" date="2018" name="Environ. Sci. Technol.">
        <title>The Toxicogenome of Hyalella azteca: A Model for Sediment Ecotoxicology and Evolutionary Toxicology.</title>
        <authorList>
            <person name="Poynton H.C."/>
            <person name="Hasenbein S."/>
            <person name="Benoit J.B."/>
            <person name="Sepulveda M.S."/>
            <person name="Poelchau M.F."/>
            <person name="Hughes D.S.T."/>
            <person name="Murali S.C."/>
            <person name="Chen S."/>
            <person name="Glastad K.M."/>
            <person name="Goodisman M.A.D."/>
            <person name="Werren J.H."/>
            <person name="Vineis J.H."/>
            <person name="Bowen J.L."/>
            <person name="Friedrich M."/>
            <person name="Jones J."/>
            <person name="Robertson H.M."/>
            <person name="Feyereisen R."/>
            <person name="Mechler-Hickson A."/>
            <person name="Mathers N."/>
            <person name="Lee C.E."/>
            <person name="Colbourne J.K."/>
            <person name="Biales A."/>
            <person name="Johnston J.S."/>
            <person name="Wellborn G.A."/>
            <person name="Rosendale A.J."/>
            <person name="Cridge A.G."/>
            <person name="Munoz-Torres M.C."/>
            <person name="Bain P.A."/>
            <person name="Manny A.R."/>
            <person name="Major K.M."/>
            <person name="Lambert F.N."/>
            <person name="Vulpe C.D."/>
            <person name="Tuck P."/>
            <person name="Blalock B.J."/>
            <person name="Lin Y.Y."/>
            <person name="Smith M.E."/>
            <person name="Ochoa-Acuna H."/>
            <person name="Chen M.M."/>
            <person name="Childers C.P."/>
            <person name="Qu J."/>
            <person name="Dugan S."/>
            <person name="Lee S.L."/>
            <person name="Chao H."/>
            <person name="Dinh H."/>
            <person name="Han Y."/>
            <person name="Doddapaneni H."/>
            <person name="Worley K.C."/>
            <person name="Muzny D.M."/>
            <person name="Gibbs R.A."/>
            <person name="Richards S."/>
        </authorList>
    </citation>
    <scope>NUCLEOTIDE SEQUENCE</scope>
    <source>
        <strain evidence="10">HAZT.00-mixed</strain>
        <tissue evidence="10">Whole organism</tissue>
    </source>
</reference>
<comment type="subcellular location">
    <subcellularLocation>
        <location evidence="1">Nucleus</location>
    </subcellularLocation>
</comment>
<feature type="region of interest" description="Disordered" evidence="8">
    <location>
        <begin position="1"/>
        <end position="61"/>
    </location>
</feature>
<evidence type="ECO:0000313" key="10">
    <source>
        <dbReference type="EMBL" id="KAA0193344.1"/>
    </source>
</evidence>
<evidence type="ECO:0000259" key="9">
    <source>
        <dbReference type="PROSITE" id="PS50157"/>
    </source>
</evidence>
<keyword evidence="6" id="KW-0539">Nucleus</keyword>
<feature type="compositionally biased region" description="Low complexity" evidence="8">
    <location>
        <begin position="505"/>
        <end position="515"/>
    </location>
</feature>
<feature type="compositionally biased region" description="Polar residues" evidence="8">
    <location>
        <begin position="25"/>
        <end position="61"/>
    </location>
</feature>
<keyword evidence="4 7" id="KW-0863">Zinc-finger</keyword>
<dbReference type="FunFam" id="3.30.160.60:FF:000446">
    <property type="entry name" value="Zinc finger protein"/>
    <property type="match status" value="1"/>
</dbReference>
<feature type="region of interest" description="Disordered" evidence="8">
    <location>
        <begin position="492"/>
        <end position="520"/>
    </location>
</feature>
<feature type="domain" description="C2H2-type" evidence="9">
    <location>
        <begin position="338"/>
        <end position="361"/>
    </location>
</feature>
<comment type="caution">
    <text evidence="10">The sequence shown here is derived from an EMBL/GenBank/DDBJ whole genome shotgun (WGS) entry which is preliminary data.</text>
</comment>
<feature type="region of interest" description="Disordered" evidence="8">
    <location>
        <begin position="442"/>
        <end position="475"/>
    </location>
</feature>
<dbReference type="SUPFAM" id="SSF57667">
    <property type="entry name" value="beta-beta-alpha zinc fingers"/>
    <property type="match status" value="2"/>
</dbReference>
<dbReference type="AlphaFoldDB" id="A0A6A0H0X7"/>
<keyword evidence="5" id="KW-0862">Zinc</keyword>
<evidence type="ECO:0000256" key="7">
    <source>
        <dbReference type="PROSITE-ProRule" id="PRU00042"/>
    </source>
</evidence>
<sequence>MSELAPSIVPDTAHPDPLPAELPQYTPSSTELPQSAPSSTELMQSAPSSTELPQSAPSTEMPQCSKMELLQIASTPGEFDAMLPGNIDASNNIDLAACGIEVDEPLHEAITNATKLMDGTNTLRISPQLMRKKNSRSILSSNMSSKIERDGEKIFTINSQEPLVEFNAGGNVAGIPEVAVNVKLSLTEVNLKNSQPSSSSGQRNIEDVGSKNPGSEVFVGGDGPTSGDGQNMGRTSKRILLCQVCGKLLHGVSSLKTHLLTHAPTKPYACDVCHRRFKRRTYLNQHALTHTNRRPHTLANHAKTHVPKKFKCTFCPMDFHSELKYTSHLKKHSNPKPHSCTLCPKKFAFTYQLNKHINSTHDLKSLFSLKTRKLRGEDVPGLLDGDVTGHPVSIRTKTCFQNATGEISNEGKNSDVSRCPEEKFVDGSLPELLSENHHIRAQEHNSSAGQSKKKNALCQPSTNISTTARSSTNASSIARNCVKAPINVGKVPAASRSAGARKNAEASNNSEANRSSVKKRVVTCKRTNTDNKFTAENKAELKHSRKMTAITSSNDENSVNATSDEEQIYKNALLISPSVHSEPKGKFVSRHYPELFINFHFEHFISSYPKLSIGTYYF</sequence>
<organism evidence="10">
    <name type="scientific">Hyalella azteca</name>
    <name type="common">Amphipod</name>
    <dbReference type="NCBI Taxonomy" id="294128"/>
    <lineage>
        <taxon>Eukaryota</taxon>
        <taxon>Metazoa</taxon>
        <taxon>Ecdysozoa</taxon>
        <taxon>Arthropoda</taxon>
        <taxon>Crustacea</taxon>
        <taxon>Multicrustacea</taxon>
        <taxon>Malacostraca</taxon>
        <taxon>Eumalacostraca</taxon>
        <taxon>Peracarida</taxon>
        <taxon>Amphipoda</taxon>
        <taxon>Senticaudata</taxon>
        <taxon>Talitrida</taxon>
        <taxon>Talitroidea</taxon>
        <taxon>Hyalellidae</taxon>
        <taxon>Hyalella</taxon>
    </lineage>
</organism>
<dbReference type="PROSITE" id="PS00028">
    <property type="entry name" value="ZINC_FINGER_C2H2_1"/>
    <property type="match status" value="4"/>
</dbReference>
<dbReference type="InterPro" id="IPR050331">
    <property type="entry name" value="Zinc_finger"/>
</dbReference>
<dbReference type="InterPro" id="IPR013087">
    <property type="entry name" value="Znf_C2H2_type"/>
</dbReference>
<name>A0A6A0H0X7_HYAAZ</name>
<dbReference type="EMBL" id="JQDR03011041">
    <property type="protein sequence ID" value="KAA0193344.1"/>
    <property type="molecule type" value="Genomic_DNA"/>
</dbReference>